<dbReference type="WBParaSite" id="RSKR_0000998800.1">
    <property type="protein sequence ID" value="RSKR_0000998800.1"/>
    <property type="gene ID" value="RSKR_0000998800"/>
</dbReference>
<accession>A0AC35UC06</accession>
<evidence type="ECO:0000313" key="1">
    <source>
        <dbReference type="Proteomes" id="UP000095286"/>
    </source>
</evidence>
<proteinExistence type="predicted"/>
<protein>
    <submittedName>
        <fullName evidence="2">MIF4G domain-containing protein</fullName>
    </submittedName>
</protein>
<dbReference type="Proteomes" id="UP000095286">
    <property type="component" value="Unplaced"/>
</dbReference>
<evidence type="ECO:0000313" key="2">
    <source>
        <dbReference type="WBParaSite" id="RSKR_0000998800.1"/>
    </source>
</evidence>
<organism evidence="1 2">
    <name type="scientific">Rhabditophanes sp. KR3021</name>
    <dbReference type="NCBI Taxonomy" id="114890"/>
    <lineage>
        <taxon>Eukaryota</taxon>
        <taxon>Metazoa</taxon>
        <taxon>Ecdysozoa</taxon>
        <taxon>Nematoda</taxon>
        <taxon>Chromadorea</taxon>
        <taxon>Rhabditida</taxon>
        <taxon>Tylenchina</taxon>
        <taxon>Panagrolaimomorpha</taxon>
        <taxon>Strongyloidoidea</taxon>
        <taxon>Alloionematidae</taxon>
        <taxon>Rhabditophanes</taxon>
    </lineage>
</organism>
<name>A0AC35UC06_9BILA</name>
<reference evidence="2" key="1">
    <citation type="submission" date="2016-11" db="UniProtKB">
        <authorList>
            <consortium name="WormBaseParasite"/>
        </authorList>
    </citation>
    <scope>IDENTIFICATION</scope>
    <source>
        <strain evidence="2">KR3021</strain>
    </source>
</reference>
<sequence length="1660" mass="187923">MQGQQQQQSRNPNGQKNSRGSFGHRGKNKGELYYDHQSKFVKHEAYNNSFNNQYFVPNNPQYTAPQITNQIPGGAPPNMSYQQQNLPQNSHQQDSVHVMTPYQQQTRISMPINQNYAPQYGQRNMPQLYASHHGLQQQPPFIQNNPNMGFYGPDQPPNVAFTGPIDNNPSNDATSNVCPPNMPPTGENVRAHNIQFQQAPKAKAPRVKKILNIMNPDTNSLISIEDDIQPILAEVPKVEPVVAPHVAVPEDLENSKLSAEKRNMKKQEFMEKVTKAAIGEATSVDSTPLPSADNKEPVFSDALKTVKSDVSIKSSITESENKQESGEVLESETTGDDKLQKRQLDNKRLDKKLSTAKFNALVITNSTLEEDVVEKPTKETLVECENIMNNFLGDPTFTKDKCFYSNDFIRAFKKAITIFKVHVNPIEDHLKELLSYDKNAVASATMKNKRSDQQFAPSWQRLPNSGEKNRYNGRNSQGGNNDKRRNKQPPVARQSIERNRVVETLTKSENAWKPTLGKVDDGKEAKLKEIRGLLNKITPSNFESLCAEFLKMNIHNETPELLKEITNLFFLKAVEEPRFCSIYSDLCKRQIDKEKQISNGPGSKGKLSGSLISKCQTTFEKKDRPFKAELDKLEDELKTETDEKLIKEKKDRVTELNEKEKVITFGTIRFISQLFRNSLLVTRIISYCFNQLLLMFKNEQNEKAFEQAVLLVETVGKDWATREPNFIKNANEPVGRDVLNPYSVAYAMSQISLYLPANLASAQLPANAVPLPKLSKRLQFMVENLIEMSKNSWNHTNTNLQEGPKKISEVHADIKNEEKEKEIQREKYDPKRKDFNISDGKKRIYTGNNSMERNPDKRFSNTNPRNATNNRKFGDLKTPIEETNLSKTKTSWATGCSATESKSQGTITRTRKDNNRGSRQSDGPSKNPSPPTDRRSAPTPIKRGNNSRIQEFTDEKEFLAHTGVQAAVEEVQYNSNVIKDIIKHLQSSYSNEKAVESARQIERFFNTITPEVIVGEMFEVVFANYTMPKQSDYRCYTGRLIGELLSKSKKIEIIHSIEAFTEKLNDPDTGLIDDCPRAWEYFGQMLASALLYCADTDQLASLSLFDFDKIICLSGDKLKTIISLLKAAFTGQGITLALSDEDKFHKFAESTIESYAKIIRSDDFFISEKVSDSYPEHITRRCPFGQFDCSSKSEEPYCISFQNVRDCISDCPNSNSDELCGVNQTLCDVDVKWDIHRCGKCVEKGKEGVHCIDSKYERLCNETGTIKCVATNNCVPLSWINDQFDDCGDTSDEDLSLAAVLSNINTTSLKSNPLFKKEGIQFKLPSQSNVDTTNNGGTYHEGQFSCNEDWFKCANSSQCIPLYQVLDGKVQCSDSSDENYCSQYLAGCGDKCAFRPDRSKFVCECPSRHMFRMPNGICSSKDGGGMGRDCSDLRMLYPKTPPGTYKMVARNWKNVSQLEDNFDVLCDFEYLGGGWTYIMSRNISLNQSDIGDYLKFNRSWNQFAIGFGKIEKGGEFWLGNDNINLLTTRCPMELTIVMETSSSKEKIIVRYDSFAILDEFTGYQLKLGPLIYTNNILAFDTLGQNNGSKFSTYDKRSNPFCKPEDASPWWSHPSTCSNNYLTSSPYAYKSHIGIGWGPFRLKSVKMMIRPRTFYFSNKKL</sequence>